<proteinExistence type="predicted"/>
<sequence>MRIQKNSLSGLCFLSAITLSINPFRVLIINDMMWHMNIQMPLLILSGVFITFPEKFNFDKLSRLNLYGLTSFILSQLILAYWMLPISIDRAIINWKYDIAKIISLVLCGILIRLSLSKSTLVMEIFFIGYFLSMMIWAGNFYFQSNERLCNVYSQDSQQFAGAGLMLIGAMLTLIWISSKLKSQKWS</sequence>
<dbReference type="AlphaFoldDB" id="A0AA43M852"/>
<dbReference type="EMBL" id="JARXYA010000001">
    <property type="protein sequence ID" value="MDH6503089.1"/>
    <property type="molecule type" value="Genomic_DNA"/>
</dbReference>
<feature type="transmembrane region" description="Helical" evidence="1">
    <location>
        <begin position="64"/>
        <end position="83"/>
    </location>
</feature>
<feature type="transmembrane region" description="Helical" evidence="1">
    <location>
        <begin position="33"/>
        <end position="52"/>
    </location>
</feature>
<feature type="transmembrane region" description="Helical" evidence="1">
    <location>
        <begin position="121"/>
        <end position="139"/>
    </location>
</feature>
<reference evidence="2" key="1">
    <citation type="submission" date="2023-04" db="EMBL/GenBank/DDBJ databases">
        <title>Genome Encyclopedia of Bacteria and Archaea VI: Functional Genomics of Type Strains.</title>
        <authorList>
            <person name="Whitman W."/>
        </authorList>
    </citation>
    <scope>NUCLEOTIDE SEQUENCE</scope>
    <source>
        <strain evidence="2">Enz.4-51</strain>
    </source>
</reference>
<keyword evidence="1" id="KW-1133">Transmembrane helix</keyword>
<dbReference type="Proteomes" id="UP001161160">
    <property type="component" value="Unassembled WGS sequence"/>
</dbReference>
<evidence type="ECO:0000256" key="1">
    <source>
        <dbReference type="SAM" id="Phobius"/>
    </source>
</evidence>
<feature type="transmembrane region" description="Helical" evidence="1">
    <location>
        <begin position="95"/>
        <end position="114"/>
    </location>
</feature>
<evidence type="ECO:0000313" key="2">
    <source>
        <dbReference type="EMBL" id="MDH6503089.1"/>
    </source>
</evidence>
<protein>
    <submittedName>
        <fullName evidence="2">Uncharacterized protein</fullName>
    </submittedName>
</protein>
<name>A0AA43M852_9BURK</name>
<keyword evidence="3" id="KW-1185">Reference proteome</keyword>
<organism evidence="2 3">
    <name type="scientific">Polynucleobacter sphagniphilus</name>
    <dbReference type="NCBI Taxonomy" id="1743169"/>
    <lineage>
        <taxon>Bacteria</taxon>
        <taxon>Pseudomonadati</taxon>
        <taxon>Pseudomonadota</taxon>
        <taxon>Betaproteobacteria</taxon>
        <taxon>Burkholderiales</taxon>
        <taxon>Burkholderiaceae</taxon>
        <taxon>Polynucleobacter</taxon>
    </lineage>
</organism>
<keyword evidence="1" id="KW-0812">Transmembrane</keyword>
<feature type="transmembrane region" description="Helical" evidence="1">
    <location>
        <begin position="159"/>
        <end position="177"/>
    </location>
</feature>
<gene>
    <name evidence="2" type="ORF">M2127_000372</name>
</gene>
<comment type="caution">
    <text evidence="2">The sequence shown here is derived from an EMBL/GenBank/DDBJ whole genome shotgun (WGS) entry which is preliminary data.</text>
</comment>
<accession>A0AA43M852</accession>
<dbReference type="RefSeq" id="WP_143742175.1">
    <property type="nucleotide sequence ID" value="NZ_JAQFIK010000006.1"/>
</dbReference>
<keyword evidence="1" id="KW-0472">Membrane</keyword>
<evidence type="ECO:0000313" key="3">
    <source>
        <dbReference type="Proteomes" id="UP001161160"/>
    </source>
</evidence>